<comment type="subcellular location">
    <subcellularLocation>
        <location evidence="1">Nucleus</location>
    </subcellularLocation>
</comment>
<evidence type="ECO:0000256" key="5">
    <source>
        <dbReference type="ARBA" id="ARBA00022833"/>
    </source>
</evidence>
<proteinExistence type="predicted"/>
<dbReference type="SUPFAM" id="SSF57667">
    <property type="entry name" value="beta-beta-alpha zinc fingers"/>
    <property type="match status" value="1"/>
</dbReference>
<evidence type="ECO:0000256" key="4">
    <source>
        <dbReference type="ARBA" id="ARBA00022771"/>
    </source>
</evidence>
<keyword evidence="10" id="KW-1185">Reference proteome</keyword>
<dbReference type="PROSITE" id="PS50157">
    <property type="entry name" value="ZINC_FINGER_C2H2_2"/>
    <property type="match status" value="1"/>
</dbReference>
<evidence type="ECO:0000256" key="2">
    <source>
        <dbReference type="ARBA" id="ARBA00022723"/>
    </source>
</evidence>
<dbReference type="AlphaFoldDB" id="A0A915KW41"/>
<keyword evidence="6" id="KW-0539">Nucleus</keyword>
<feature type="compositionally biased region" description="Low complexity" evidence="8">
    <location>
        <begin position="224"/>
        <end position="241"/>
    </location>
</feature>
<feature type="region of interest" description="Disordered" evidence="8">
    <location>
        <begin position="310"/>
        <end position="366"/>
    </location>
</feature>
<feature type="compositionally biased region" description="Basic and acidic residues" evidence="8">
    <location>
        <begin position="1"/>
        <end position="18"/>
    </location>
</feature>
<dbReference type="GO" id="GO:0008270">
    <property type="term" value="F:zinc ion binding"/>
    <property type="evidence" value="ECO:0007669"/>
    <property type="project" value="UniProtKB-KW"/>
</dbReference>
<evidence type="ECO:0000256" key="6">
    <source>
        <dbReference type="ARBA" id="ARBA00023242"/>
    </source>
</evidence>
<dbReference type="GO" id="GO:0005634">
    <property type="term" value="C:nucleus"/>
    <property type="evidence" value="ECO:0007669"/>
    <property type="project" value="UniProtKB-SubCell"/>
</dbReference>
<evidence type="ECO:0000313" key="10">
    <source>
        <dbReference type="Proteomes" id="UP000887565"/>
    </source>
</evidence>
<organism evidence="10 11">
    <name type="scientific">Romanomermis culicivorax</name>
    <name type="common">Nematode worm</name>
    <dbReference type="NCBI Taxonomy" id="13658"/>
    <lineage>
        <taxon>Eukaryota</taxon>
        <taxon>Metazoa</taxon>
        <taxon>Ecdysozoa</taxon>
        <taxon>Nematoda</taxon>
        <taxon>Enoplea</taxon>
        <taxon>Dorylaimia</taxon>
        <taxon>Mermithida</taxon>
        <taxon>Mermithoidea</taxon>
        <taxon>Mermithidae</taxon>
        <taxon>Romanomermis</taxon>
    </lineage>
</organism>
<evidence type="ECO:0000256" key="1">
    <source>
        <dbReference type="ARBA" id="ARBA00004123"/>
    </source>
</evidence>
<feature type="region of interest" description="Disordered" evidence="8">
    <location>
        <begin position="1"/>
        <end position="24"/>
    </location>
</feature>
<evidence type="ECO:0000256" key="3">
    <source>
        <dbReference type="ARBA" id="ARBA00022737"/>
    </source>
</evidence>
<feature type="compositionally biased region" description="Basic and acidic residues" evidence="8">
    <location>
        <begin position="330"/>
        <end position="339"/>
    </location>
</feature>
<dbReference type="FunFam" id="3.30.160.60:FF:001182">
    <property type="entry name" value="Zinc finger, C2H2 type"/>
    <property type="match status" value="1"/>
</dbReference>
<feature type="compositionally biased region" description="Polar residues" evidence="8">
    <location>
        <begin position="341"/>
        <end position="361"/>
    </location>
</feature>
<feature type="region of interest" description="Disordered" evidence="8">
    <location>
        <begin position="216"/>
        <end position="241"/>
    </location>
</feature>
<keyword evidence="5" id="KW-0862">Zinc</keyword>
<accession>A0A915KW41</accession>
<protein>
    <submittedName>
        <fullName evidence="11">C2H2-type domain-containing protein</fullName>
    </submittedName>
</protein>
<reference evidence="11" key="1">
    <citation type="submission" date="2022-11" db="UniProtKB">
        <authorList>
            <consortium name="WormBaseParasite"/>
        </authorList>
    </citation>
    <scope>IDENTIFICATION</scope>
</reference>
<sequence length="635" mass="69252">MELEEETRLSHDSTKTAEQEPNFSEVIAESCPAAAEKSENARNLTPISMPPTILETACSPDNQRHRRKFSSLVSQEQQQFFIKNSSGKTAAKNKNSINEIFLPTWANFFHKKYHLWKKQWWILLNTSANGQKCPSVDHYTHIFPTNVYVAFFYNTHESSLCFLGSVGTPSRLTVRRRPSSSTVYSMRASSSSPFPHYPIAQLTTVPADVSPLYPTSDLGSSPRSSFSTITTAGSSSASSSITDGGGRFSFSKEMTPQDATVAVVSSACMVYSPAAPFSPFIVSPNEDATKTAHFLTHGSRDSAAILQEKNSSLSISDQKTSETSPAALISDRERSRSDSDVINSGGQKSKYTGTSGQQGSNAPPFCSLTPSAAVQKKIFKKQILERYQTESLPMAHDKSIAARDLLSSSCSPLLAQLSFFPHFANTAAAPAGDNKSIQDTNFFDLSLPPCIVETESQAVKTLEQCSILEFMLKNQLFASLAFRQDSVISSSSSTPLSPFRAADAAGKSALSSSAVGIFNRAPCLTLPTTPVATKIDQSSSVEDNSINKRSRSESDMSLKAPLAFRSMTTEQTLTSLLDESHTSSTTTIKSHKCAVCQKAFGRSDMLTRHMRLHTGIKFVCIKFSKYSSENFVTEY</sequence>
<dbReference type="InterPro" id="IPR036236">
    <property type="entry name" value="Znf_C2H2_sf"/>
</dbReference>
<evidence type="ECO:0000256" key="8">
    <source>
        <dbReference type="SAM" id="MobiDB-lite"/>
    </source>
</evidence>
<keyword evidence="2" id="KW-0479">Metal-binding</keyword>
<dbReference type="SMART" id="SM00355">
    <property type="entry name" value="ZnF_C2H2"/>
    <property type="match status" value="1"/>
</dbReference>
<keyword evidence="3" id="KW-0677">Repeat</keyword>
<feature type="compositionally biased region" description="Polar residues" evidence="8">
    <location>
        <begin position="310"/>
        <end position="324"/>
    </location>
</feature>
<evidence type="ECO:0000256" key="7">
    <source>
        <dbReference type="PROSITE-ProRule" id="PRU00042"/>
    </source>
</evidence>
<evidence type="ECO:0000259" key="9">
    <source>
        <dbReference type="PROSITE" id="PS50157"/>
    </source>
</evidence>
<name>A0A915KW41_ROMCU</name>
<dbReference type="Gene3D" id="3.30.160.60">
    <property type="entry name" value="Classic Zinc Finger"/>
    <property type="match status" value="1"/>
</dbReference>
<dbReference type="PROSITE" id="PS00028">
    <property type="entry name" value="ZINC_FINGER_C2H2_1"/>
    <property type="match status" value="1"/>
</dbReference>
<dbReference type="InterPro" id="IPR013087">
    <property type="entry name" value="Znf_C2H2_type"/>
</dbReference>
<keyword evidence="4 7" id="KW-0863">Zinc-finger</keyword>
<feature type="domain" description="C2H2-type" evidence="9">
    <location>
        <begin position="591"/>
        <end position="618"/>
    </location>
</feature>
<dbReference type="WBParaSite" id="nRc.2.0.1.t43157-RA">
    <property type="protein sequence ID" value="nRc.2.0.1.t43157-RA"/>
    <property type="gene ID" value="nRc.2.0.1.g43157"/>
</dbReference>
<dbReference type="Proteomes" id="UP000887565">
    <property type="component" value="Unplaced"/>
</dbReference>
<evidence type="ECO:0000313" key="11">
    <source>
        <dbReference type="WBParaSite" id="nRc.2.0.1.t43157-RA"/>
    </source>
</evidence>